<dbReference type="Pfam" id="PF01648">
    <property type="entry name" value="ACPS"/>
    <property type="match status" value="1"/>
</dbReference>
<protein>
    <recommendedName>
        <fullName evidence="3">4'-phosphopantetheinyl transferase domain-containing protein</fullName>
    </recommendedName>
</protein>
<evidence type="ECO:0000259" key="3">
    <source>
        <dbReference type="Pfam" id="PF01648"/>
    </source>
</evidence>
<dbReference type="PANTHER" id="PTHR12215">
    <property type="entry name" value="PHOSPHOPANTETHEINE TRANSFERASE"/>
    <property type="match status" value="1"/>
</dbReference>
<dbReference type="RefSeq" id="WP_345151567.1">
    <property type="nucleotide sequence ID" value="NZ_BAABEO010000019.1"/>
</dbReference>
<dbReference type="InterPro" id="IPR050559">
    <property type="entry name" value="P-Pant_transferase_sf"/>
</dbReference>
<sequence>MTSNPRPATIRYAFAAPAEVRTAVAALGGYAAVLGAEAGRAAGLRVEEDAEALLASRALLRLLAAHVHTGSAASAALVKITRRCSDCGATDHGKPEADGAAVSLSRTRTLVMAAVGPAGTVLGIDVERTAGPERTGLFDGFDALVLSPAERGLLAAATAPDLLRMAAWTAKEAVLKATGDGLRVEPHRLTVLDPALAEHSALAGPAGALQLPDGTFPVSAPTLPAAGAVRVRWVDAGSAHLAAIASAPALPVLEVALAELALPGAG</sequence>
<gene>
    <name evidence="4" type="ORF">GCM10023081_27650</name>
</gene>
<evidence type="ECO:0000313" key="4">
    <source>
        <dbReference type="EMBL" id="GAA3688780.1"/>
    </source>
</evidence>
<proteinExistence type="inferred from homology"/>
<organism evidence="4 5">
    <name type="scientific">Arthrobacter ginkgonis</name>
    <dbReference type="NCBI Taxonomy" id="1630594"/>
    <lineage>
        <taxon>Bacteria</taxon>
        <taxon>Bacillati</taxon>
        <taxon>Actinomycetota</taxon>
        <taxon>Actinomycetes</taxon>
        <taxon>Micrococcales</taxon>
        <taxon>Micrococcaceae</taxon>
        <taxon>Arthrobacter</taxon>
    </lineage>
</organism>
<feature type="domain" description="4'-phosphopantetheinyl transferase" evidence="3">
    <location>
        <begin position="122"/>
        <end position="194"/>
    </location>
</feature>
<reference evidence="5" key="1">
    <citation type="journal article" date="2019" name="Int. J. Syst. Evol. Microbiol.">
        <title>The Global Catalogue of Microorganisms (GCM) 10K type strain sequencing project: providing services to taxonomists for standard genome sequencing and annotation.</title>
        <authorList>
            <consortium name="The Broad Institute Genomics Platform"/>
            <consortium name="The Broad Institute Genome Sequencing Center for Infectious Disease"/>
            <person name="Wu L."/>
            <person name="Ma J."/>
        </authorList>
    </citation>
    <scope>NUCLEOTIDE SEQUENCE [LARGE SCALE GENOMIC DNA]</scope>
    <source>
        <strain evidence="5">JCM 30742</strain>
    </source>
</reference>
<dbReference type="PANTHER" id="PTHR12215:SF10">
    <property type="entry name" value="L-AMINOADIPATE-SEMIALDEHYDE DEHYDROGENASE-PHOSPHOPANTETHEINYL TRANSFERASE"/>
    <property type="match status" value="1"/>
</dbReference>
<keyword evidence="5" id="KW-1185">Reference proteome</keyword>
<dbReference type="Proteomes" id="UP001500752">
    <property type="component" value="Unassembled WGS sequence"/>
</dbReference>
<name>A0ABP7CEA8_9MICC</name>
<dbReference type="SUPFAM" id="SSF56214">
    <property type="entry name" value="4'-phosphopantetheinyl transferase"/>
    <property type="match status" value="1"/>
</dbReference>
<dbReference type="Gene3D" id="3.90.470.20">
    <property type="entry name" value="4'-phosphopantetheinyl transferase domain"/>
    <property type="match status" value="1"/>
</dbReference>
<dbReference type="EMBL" id="BAABEO010000019">
    <property type="protein sequence ID" value="GAA3688780.1"/>
    <property type="molecule type" value="Genomic_DNA"/>
</dbReference>
<dbReference type="InterPro" id="IPR008278">
    <property type="entry name" value="4-PPantetheinyl_Trfase_dom"/>
</dbReference>
<dbReference type="InterPro" id="IPR037143">
    <property type="entry name" value="4-PPantetheinyl_Trfase_dom_sf"/>
</dbReference>
<keyword evidence="2" id="KW-0808">Transferase</keyword>
<comment type="similarity">
    <text evidence="1">Belongs to the P-Pant transferase superfamily. Gsp/Sfp/HetI/AcpT family.</text>
</comment>
<accession>A0ABP7CEA8</accession>
<comment type="caution">
    <text evidence="4">The sequence shown here is derived from an EMBL/GenBank/DDBJ whole genome shotgun (WGS) entry which is preliminary data.</text>
</comment>
<evidence type="ECO:0000256" key="2">
    <source>
        <dbReference type="ARBA" id="ARBA00022679"/>
    </source>
</evidence>
<evidence type="ECO:0000313" key="5">
    <source>
        <dbReference type="Proteomes" id="UP001500752"/>
    </source>
</evidence>
<evidence type="ECO:0000256" key="1">
    <source>
        <dbReference type="ARBA" id="ARBA00010990"/>
    </source>
</evidence>